<dbReference type="InterPro" id="IPR000667">
    <property type="entry name" value="Peptidase_S13"/>
</dbReference>
<evidence type="ECO:0000256" key="2">
    <source>
        <dbReference type="ARBA" id="ARBA00022801"/>
    </source>
</evidence>
<reference evidence="3 4" key="1">
    <citation type="journal article" date="2012" name="Int. J. Syst. Evol. Microbiol.">
        <title>Vibrio caribbeanicus sp. nov., isolated from the marine sponge Scleritoderma cyanea.</title>
        <authorList>
            <person name="Hoffmann M."/>
            <person name="Monday S.R."/>
            <person name="Allard M.W."/>
            <person name="Strain E.A."/>
            <person name="Whittaker P."/>
            <person name="Naum M."/>
            <person name="McCarthy P.J."/>
            <person name="Lopez J.V."/>
            <person name="Fischer M."/>
            <person name="Brown E.W."/>
        </authorList>
    </citation>
    <scope>NUCLEOTIDE SEQUENCE [LARGE SCALE GENOMIC DNA]</scope>
    <source>
        <strain evidence="4">DSMZ 21326</strain>
    </source>
</reference>
<keyword evidence="2 3" id="KW-0378">Hydrolase</keyword>
<dbReference type="EMBL" id="AEVT01000008">
    <property type="protein sequence ID" value="EGA72080.1"/>
    <property type="molecule type" value="Genomic_DNA"/>
</dbReference>
<comment type="similarity">
    <text evidence="1">Belongs to the peptidase S13 family.</text>
</comment>
<dbReference type="GO" id="GO:0000270">
    <property type="term" value="P:peptidoglycan metabolic process"/>
    <property type="evidence" value="ECO:0007669"/>
    <property type="project" value="TreeGrafter"/>
</dbReference>
<protein>
    <submittedName>
        <fullName evidence="3">D-alanyl-D-alanine carboxypeptidase/endopeptidase</fullName>
        <ecNumber evidence="3">3.4.16.4</ecNumber>
    </submittedName>
</protein>
<dbReference type="MEROPS" id="S13.001"/>
<dbReference type="EC" id="3.4.16.4" evidence="3"/>
<dbReference type="PANTHER" id="PTHR30023">
    <property type="entry name" value="D-ALANYL-D-ALANINE CARBOXYPEPTIDASE"/>
    <property type="match status" value="1"/>
</dbReference>
<dbReference type="InterPro" id="IPR012338">
    <property type="entry name" value="Beta-lactam/transpept-like"/>
</dbReference>
<dbReference type="NCBIfam" id="NF008322">
    <property type="entry name" value="PRK11113.1"/>
    <property type="match status" value="1"/>
</dbReference>
<dbReference type="eggNOG" id="COG2027">
    <property type="taxonomic scope" value="Bacteria"/>
</dbReference>
<evidence type="ECO:0000313" key="4">
    <source>
        <dbReference type="Proteomes" id="UP000006228"/>
    </source>
</evidence>
<dbReference type="PRINTS" id="PR00922">
    <property type="entry name" value="DADACBPTASE3"/>
</dbReference>
<organism evidence="3 4">
    <name type="scientific">Vibrio sinaloensis DSM 21326</name>
    <dbReference type="NCBI Taxonomy" id="945550"/>
    <lineage>
        <taxon>Bacteria</taxon>
        <taxon>Pseudomonadati</taxon>
        <taxon>Pseudomonadota</taxon>
        <taxon>Gammaproteobacteria</taxon>
        <taxon>Vibrionales</taxon>
        <taxon>Vibrionaceae</taxon>
        <taxon>Vibrio</taxon>
        <taxon>Vibrio oreintalis group</taxon>
    </lineage>
</organism>
<keyword evidence="3" id="KW-0121">Carboxypeptidase</keyword>
<keyword evidence="3" id="KW-0645">Protease</keyword>
<evidence type="ECO:0000313" key="3">
    <source>
        <dbReference type="EMBL" id="EGA72080.1"/>
    </source>
</evidence>
<dbReference type="AlphaFoldDB" id="E8M1U3"/>
<gene>
    <name evidence="3" type="ORF">VISI1226_02445</name>
</gene>
<comment type="caution">
    <text evidence="3">The sequence shown here is derived from an EMBL/GenBank/DDBJ whole genome shotgun (WGS) entry which is preliminary data.</text>
</comment>
<sequence>MGNRSSLLIESLAAQQTLLSTHNEDQYFPPASTLKVVTALAAKLELGEQFHFVTQLEKSRRDVTLRFSGDPTLTTADLKQMFTQAKKNGLTAIQGDIWLDNSAFSGYDRAVGWPWDILGVCYSAPSSAITLDENCVQASIYTEANNKTRVYVPEHFPIYASTKVRSVTKEEQESSQCSLELISSPDNHYQLQGCLVQRSKPLPLKFAVQNSELYTQRMLHNVLHQLDIKLSGHIRVGQPPNKGKVLVTHSSAKLSVLLDEMLKKSDNLIADNLTKAIGSKFFVQPGSFNNGTEAIKQIIFAHTGVDLSNTPLADGSGLSRNNRFSSRDMADILRYVWQHDKQLNLLALMPKSGESGTLKYRRSMRKAPIKHALIGKSGSLYGSYNMAGFGTDKTGKPSTVFVQFVTDYHLGKKKSDAKPTVAPITQFETLFYKDVVKFSQAIPKK</sequence>
<dbReference type="SUPFAM" id="SSF56601">
    <property type="entry name" value="beta-lactamase/transpeptidase-like"/>
    <property type="match status" value="1"/>
</dbReference>
<dbReference type="NCBIfam" id="TIGR00666">
    <property type="entry name" value="PBP4"/>
    <property type="match status" value="1"/>
</dbReference>
<dbReference type="PANTHER" id="PTHR30023:SF0">
    <property type="entry name" value="PENICILLIN-SENSITIVE CARBOXYPEPTIDASE A"/>
    <property type="match status" value="1"/>
</dbReference>
<accession>E8M1U3</accession>
<dbReference type="Gene3D" id="3.50.80.20">
    <property type="entry name" value="D-Ala-D-Ala carboxypeptidase C, peptidase S13"/>
    <property type="match status" value="1"/>
</dbReference>
<dbReference type="GO" id="GO:0009002">
    <property type="term" value="F:serine-type D-Ala-D-Ala carboxypeptidase activity"/>
    <property type="evidence" value="ECO:0007669"/>
    <property type="project" value="UniProtKB-EC"/>
</dbReference>
<proteinExistence type="inferred from homology"/>
<name>E8M1U3_PHOS4</name>
<evidence type="ECO:0000256" key="1">
    <source>
        <dbReference type="ARBA" id="ARBA00006096"/>
    </source>
</evidence>
<dbReference type="GO" id="GO:0006508">
    <property type="term" value="P:proteolysis"/>
    <property type="evidence" value="ECO:0007669"/>
    <property type="project" value="InterPro"/>
</dbReference>
<dbReference type="Pfam" id="PF02113">
    <property type="entry name" value="Peptidase_S13"/>
    <property type="match status" value="1"/>
</dbReference>
<dbReference type="Proteomes" id="UP000006228">
    <property type="component" value="Unassembled WGS sequence"/>
</dbReference>
<dbReference type="Gene3D" id="3.40.710.10">
    <property type="entry name" value="DD-peptidase/beta-lactamase superfamily"/>
    <property type="match status" value="2"/>
</dbReference>